<dbReference type="GO" id="GO:0019646">
    <property type="term" value="P:aerobic electron transport chain"/>
    <property type="evidence" value="ECO:0007669"/>
    <property type="project" value="TreeGrafter"/>
</dbReference>
<dbReference type="InterPro" id="IPR023753">
    <property type="entry name" value="FAD/NAD-binding_dom"/>
</dbReference>
<dbReference type="GO" id="GO:0003955">
    <property type="term" value="F:NAD(P)H dehydrogenase (quinone) activity"/>
    <property type="evidence" value="ECO:0007669"/>
    <property type="project" value="TreeGrafter"/>
</dbReference>
<dbReference type="InterPro" id="IPR051169">
    <property type="entry name" value="NADH-Q_oxidoreductase"/>
</dbReference>
<comment type="cofactor">
    <cofactor evidence="1">
        <name>FAD</name>
        <dbReference type="ChEBI" id="CHEBI:57692"/>
    </cofactor>
</comment>
<dbReference type="EMBL" id="MFFB01000005">
    <property type="protein sequence ID" value="OGE96388.1"/>
    <property type="molecule type" value="Genomic_DNA"/>
</dbReference>
<keyword evidence="6" id="KW-0812">Transmembrane</keyword>
<evidence type="ECO:0000256" key="1">
    <source>
        <dbReference type="ARBA" id="ARBA00001974"/>
    </source>
</evidence>
<evidence type="ECO:0000256" key="3">
    <source>
        <dbReference type="ARBA" id="ARBA00022630"/>
    </source>
</evidence>
<dbReference type="SUPFAM" id="SSF51905">
    <property type="entry name" value="FAD/NAD(P)-binding domain"/>
    <property type="match status" value="2"/>
</dbReference>
<evidence type="ECO:0000256" key="4">
    <source>
        <dbReference type="ARBA" id="ARBA00022827"/>
    </source>
</evidence>
<dbReference type="PANTHER" id="PTHR42913">
    <property type="entry name" value="APOPTOSIS-INDUCING FACTOR 1"/>
    <property type="match status" value="1"/>
</dbReference>
<reference evidence="8 9" key="1">
    <citation type="journal article" date="2016" name="Nat. Commun.">
        <title>Thousands of microbial genomes shed light on interconnected biogeochemical processes in an aquifer system.</title>
        <authorList>
            <person name="Anantharaman K."/>
            <person name="Brown C.T."/>
            <person name="Hug L.A."/>
            <person name="Sharon I."/>
            <person name="Castelle C.J."/>
            <person name="Probst A.J."/>
            <person name="Thomas B.C."/>
            <person name="Singh A."/>
            <person name="Wilkins M.J."/>
            <person name="Karaoz U."/>
            <person name="Brodie E.L."/>
            <person name="Williams K.H."/>
            <person name="Hubbard S.S."/>
            <person name="Banfield J.F."/>
        </authorList>
    </citation>
    <scope>NUCLEOTIDE SEQUENCE [LARGE SCALE GENOMIC DNA]</scope>
</reference>
<organism evidence="8 9">
    <name type="scientific">Candidatus Doudnabacteria bacterium RIFCSPLOWO2_01_FULL_44_21</name>
    <dbReference type="NCBI Taxonomy" id="1817841"/>
    <lineage>
        <taxon>Bacteria</taxon>
        <taxon>Candidatus Doudnaibacteriota</taxon>
    </lineage>
</organism>
<dbReference type="STRING" id="1817841.A3B10_01735"/>
<dbReference type="PRINTS" id="PR00368">
    <property type="entry name" value="FADPNR"/>
</dbReference>
<evidence type="ECO:0000313" key="9">
    <source>
        <dbReference type="Proteomes" id="UP000177281"/>
    </source>
</evidence>
<dbReference type="Gene3D" id="3.50.50.100">
    <property type="match status" value="1"/>
</dbReference>
<dbReference type="Proteomes" id="UP000177281">
    <property type="component" value="Unassembled WGS sequence"/>
</dbReference>
<proteinExistence type="inferred from homology"/>
<gene>
    <name evidence="8" type="ORF">A3B10_01735</name>
</gene>
<keyword evidence="6" id="KW-0472">Membrane</keyword>
<protein>
    <recommendedName>
        <fullName evidence="7">FAD/NAD(P)-binding domain-containing protein</fullName>
    </recommendedName>
</protein>
<dbReference type="InterPro" id="IPR036188">
    <property type="entry name" value="FAD/NAD-bd_sf"/>
</dbReference>
<keyword evidence="6" id="KW-1133">Transmembrane helix</keyword>
<dbReference type="Pfam" id="PF07992">
    <property type="entry name" value="Pyr_redox_2"/>
    <property type="match status" value="1"/>
</dbReference>
<evidence type="ECO:0000313" key="8">
    <source>
        <dbReference type="EMBL" id="OGE96388.1"/>
    </source>
</evidence>
<name>A0A1F5Q2N9_9BACT</name>
<evidence type="ECO:0000256" key="5">
    <source>
        <dbReference type="ARBA" id="ARBA00023002"/>
    </source>
</evidence>
<dbReference type="AlphaFoldDB" id="A0A1F5Q2N9"/>
<feature type="domain" description="FAD/NAD(P)-binding" evidence="7">
    <location>
        <begin position="11"/>
        <end position="328"/>
    </location>
</feature>
<evidence type="ECO:0000259" key="7">
    <source>
        <dbReference type="Pfam" id="PF07992"/>
    </source>
</evidence>
<keyword evidence="3" id="KW-0285">Flavoprotein</keyword>
<keyword evidence="4" id="KW-0274">FAD</keyword>
<evidence type="ECO:0000256" key="6">
    <source>
        <dbReference type="SAM" id="Phobius"/>
    </source>
</evidence>
<dbReference type="PANTHER" id="PTHR42913:SF3">
    <property type="entry name" value="64 KDA MITOCHONDRIAL NADH DEHYDROGENASE (EUROFUNG)"/>
    <property type="match status" value="1"/>
</dbReference>
<comment type="caution">
    <text evidence="8">The sequence shown here is derived from an EMBL/GenBank/DDBJ whole genome shotgun (WGS) entry which is preliminary data.</text>
</comment>
<accession>A0A1F5Q2N9</accession>
<keyword evidence="5" id="KW-0560">Oxidoreductase</keyword>
<sequence length="413" mass="47145">MKQKTPEEKQQIVILGGGFAGIRAALDLHNYLHNDDRYEIVVVDRKDYQTYYAGLYEAATTEHGRVEARRVKQTVTIPFTEIFNRTKVKVFKGFIERIDIIDGKIITDSRILSFDYLVIAMGSIADFYGIPNLDKFGYTLKSLEDAIMIRDRVEDLIVKQDSAQIVVGGGGFAGAEFVGELHNLLKHECQHHNKKLENFKIMVVEGGTSFLPGLSEKVAQLVAVRLAHMKIETRFSTLITEAARDYVTLNNKEKVNCDLLIWTGGIRSCRLPVASDLERDKKDRTISTPNLNLRGFQNVFIAGDNVCFIDLNTKKPVPQTAQEAIRQGKHVAKNIFRLIKKRPLHIYHAGPSRFVIPVTGKYAIFYTSNLIISGFAGWLIRKFADLRYFISVLPWWTAFKYWLFENKIFMKND</sequence>
<evidence type="ECO:0000256" key="2">
    <source>
        <dbReference type="ARBA" id="ARBA00005272"/>
    </source>
</evidence>
<comment type="similarity">
    <text evidence="2">Belongs to the NADH dehydrogenase family.</text>
</comment>
<feature type="transmembrane region" description="Helical" evidence="6">
    <location>
        <begin position="362"/>
        <end position="380"/>
    </location>
</feature>